<name>A0A7C9UVP2_9PROT</name>
<dbReference type="AlphaFoldDB" id="A0A7C9UVP2"/>
<dbReference type="InterPro" id="IPR046844">
    <property type="entry name" value="Lon-like_helical"/>
</dbReference>
<dbReference type="InterPro" id="IPR027417">
    <property type="entry name" value="P-loop_NTPase"/>
</dbReference>
<dbReference type="Gene3D" id="3.40.50.300">
    <property type="entry name" value="P-loop containing nucleotide triphosphate hydrolases"/>
    <property type="match status" value="2"/>
</dbReference>
<gene>
    <name evidence="5" type="ORF">G4223_13590</name>
</gene>
<feature type="region of interest" description="Disordered" evidence="3">
    <location>
        <begin position="283"/>
        <end position="303"/>
    </location>
</feature>
<proteinExistence type="inferred from homology"/>
<dbReference type="InterPro" id="IPR027065">
    <property type="entry name" value="Lon_Prtase"/>
</dbReference>
<dbReference type="GO" id="GO:0005524">
    <property type="term" value="F:ATP binding"/>
    <property type="evidence" value="ECO:0007669"/>
    <property type="project" value="InterPro"/>
</dbReference>
<dbReference type="GO" id="GO:0030163">
    <property type="term" value="P:protein catabolic process"/>
    <property type="evidence" value="ECO:0007669"/>
    <property type="project" value="InterPro"/>
</dbReference>
<dbReference type="Pfam" id="PF20437">
    <property type="entry name" value="LonC_helical"/>
    <property type="match status" value="1"/>
</dbReference>
<dbReference type="GO" id="GO:0006508">
    <property type="term" value="P:proteolysis"/>
    <property type="evidence" value="ECO:0007669"/>
    <property type="project" value="UniProtKB-KW"/>
</dbReference>
<dbReference type="EMBL" id="JAAIYP010000039">
    <property type="protein sequence ID" value="NFV81146.1"/>
    <property type="molecule type" value="Genomic_DNA"/>
</dbReference>
<keyword evidence="2" id="KW-0378">Hydrolase</keyword>
<dbReference type="GO" id="GO:0004252">
    <property type="term" value="F:serine-type endopeptidase activity"/>
    <property type="evidence" value="ECO:0007669"/>
    <property type="project" value="UniProtKB-UniRule"/>
</dbReference>
<dbReference type="InterPro" id="IPR020568">
    <property type="entry name" value="Ribosomal_Su5_D2-typ_SF"/>
</dbReference>
<dbReference type="PROSITE" id="PS51786">
    <property type="entry name" value="LON_PROTEOLYTIC"/>
    <property type="match status" value="1"/>
</dbReference>
<feature type="active site" evidence="2">
    <location>
        <position position="658"/>
    </location>
</feature>
<protein>
    <recommendedName>
        <fullName evidence="2">endopeptidase La</fullName>
        <ecNumber evidence="2">3.4.21.53</ecNumber>
    </recommendedName>
</protein>
<feature type="domain" description="Lon proteolytic" evidence="4">
    <location>
        <begin position="568"/>
        <end position="763"/>
    </location>
</feature>
<dbReference type="InterPro" id="IPR014721">
    <property type="entry name" value="Ribsml_uS5_D2-typ_fold_subgr"/>
</dbReference>
<evidence type="ECO:0000256" key="2">
    <source>
        <dbReference type="PROSITE-ProRule" id="PRU01122"/>
    </source>
</evidence>
<dbReference type="GO" id="GO:0004176">
    <property type="term" value="F:ATP-dependent peptidase activity"/>
    <property type="evidence" value="ECO:0007669"/>
    <property type="project" value="UniProtKB-UniRule"/>
</dbReference>
<dbReference type="Pfam" id="PF20436">
    <property type="entry name" value="LonB_AAA-LID"/>
    <property type="match status" value="1"/>
</dbReference>
<evidence type="ECO:0000313" key="5">
    <source>
        <dbReference type="EMBL" id="NFV81146.1"/>
    </source>
</evidence>
<dbReference type="EC" id="3.4.21.53" evidence="2"/>
<evidence type="ECO:0000259" key="4">
    <source>
        <dbReference type="PROSITE" id="PS51786"/>
    </source>
</evidence>
<dbReference type="PANTHER" id="PTHR10046">
    <property type="entry name" value="ATP DEPENDENT LON PROTEASE FAMILY MEMBER"/>
    <property type="match status" value="1"/>
</dbReference>
<comment type="similarity">
    <text evidence="2">Belongs to the peptidase S16 family.</text>
</comment>
<dbReference type="SUPFAM" id="SSF54211">
    <property type="entry name" value="Ribosomal protein S5 domain 2-like"/>
    <property type="match status" value="1"/>
</dbReference>
<evidence type="ECO:0000313" key="6">
    <source>
        <dbReference type="Proteomes" id="UP000480684"/>
    </source>
</evidence>
<reference evidence="5 6" key="1">
    <citation type="submission" date="2020-02" db="EMBL/GenBank/DDBJ databases">
        <authorList>
            <person name="Dziuba M."/>
            <person name="Kuznetsov B."/>
            <person name="Mardanov A."/>
            <person name="Ravin N."/>
            <person name="Grouzdev D."/>
        </authorList>
    </citation>
    <scope>NUCLEOTIDE SEQUENCE [LARGE SCALE GENOMIC DNA]</scope>
    <source>
        <strain evidence="5 6">SpK</strain>
    </source>
</reference>
<dbReference type="SUPFAM" id="SSF52540">
    <property type="entry name" value="P-loop containing nucleoside triphosphate hydrolases"/>
    <property type="match status" value="1"/>
</dbReference>
<dbReference type="InterPro" id="IPR008269">
    <property type="entry name" value="Lon_proteolytic"/>
</dbReference>
<sequence length="812" mass="89677">MTQTLPQPLAPHQLYRVCDPDSLSFTTTAELADSDAPIGQDRAVEAIRFAIGMRHRGFNLFALGPEGTGRRSLVMQYLTQAAARQPVPDDWVYVHDFGDGHRPRVLRLPAGRAQPFKKDMEWLVEELAAALPAGFEAEEYRAKKQVLEQEFKERQEEAFGTVGTEASEKGVALIRTPVGLALAPTRDGEVLSPDEFKQLPEEEQARFKAEMEALQEKLETTIKQVPYWEREARSKLRELEQEVVAFAISHLMDELKDRYADLPEVLEYLEAVAEDIADNVGDFLESDDEDEDHSKPRRRPGGEGAIRRYRVNVLVNNADQGGAPVIYEDHPTQPNLIGRVEHFAHYGTLITDFNLIKGGSLHRANGGYLVLDAHKLLMNPFAWEDLKRALKAREVRIESPGQSTGLMSTVSIEPQPIPLDVKVVLIGDPMLYYLLSHHDPEFAELFKVSADFDWRMDRDETAVMGLARSVATLTRKEGLRPLDRSGVARVVEHASRQVEDSEKLSTHMASLADLVRESDYWAGRTGAAVVTAAHVQQAIDASTYRQDRVREHVQEEIRRGIVHIDTESAVVGQINGLAVLELGRFSFGRPSRITARVALGKGDVVDIEREVDLGGPLHGKGVLILTSFLAGRFGQNWPLSLEARLVFEQSYGGVDGDSASSTELYALLSALADLPIRQSLAVTGSVDQNGTVQAIGGVNEKIEGFFDLCAARGLTGSQGVLIPATNVAHLMLRHDVVEACRQGRFAVYPVHTVDQGIELLTGTPAGQRDERGEYPAGSVNRRVQARLATFHRRLDLAQSGALSGGRETRGGR</sequence>
<dbReference type="Pfam" id="PF13654">
    <property type="entry name" value="AAA_32"/>
    <property type="match status" value="1"/>
</dbReference>
<dbReference type="Proteomes" id="UP000480684">
    <property type="component" value="Unassembled WGS sequence"/>
</dbReference>
<accession>A0A7C9UVP2</accession>
<evidence type="ECO:0000256" key="1">
    <source>
        <dbReference type="ARBA" id="ARBA00022670"/>
    </source>
</evidence>
<dbReference type="Gene3D" id="1.10.8.60">
    <property type="match status" value="1"/>
</dbReference>
<comment type="catalytic activity">
    <reaction evidence="2">
        <text>Hydrolysis of proteins in presence of ATP.</text>
        <dbReference type="EC" id="3.4.21.53"/>
    </reaction>
</comment>
<keyword evidence="1 2" id="KW-0645">Protease</keyword>
<dbReference type="Pfam" id="PF05362">
    <property type="entry name" value="Lon_C"/>
    <property type="match status" value="1"/>
</dbReference>
<keyword evidence="2" id="KW-0720">Serine protease</keyword>
<dbReference type="PRINTS" id="PR00830">
    <property type="entry name" value="ENDOLAPTASE"/>
</dbReference>
<dbReference type="RefSeq" id="WP_163680736.1">
    <property type="nucleotide sequence ID" value="NZ_JAAIYP010000039.1"/>
</dbReference>
<dbReference type="Gene3D" id="3.30.230.10">
    <property type="match status" value="1"/>
</dbReference>
<dbReference type="InterPro" id="IPR046843">
    <property type="entry name" value="LonB_AAA-LID"/>
</dbReference>
<evidence type="ECO:0000256" key="3">
    <source>
        <dbReference type="SAM" id="MobiDB-lite"/>
    </source>
</evidence>
<feature type="active site" evidence="2">
    <location>
        <position position="701"/>
    </location>
</feature>
<keyword evidence="6" id="KW-1185">Reference proteome</keyword>
<organism evidence="5 6">
    <name type="scientific">Magnetospirillum aberrantis SpK</name>
    <dbReference type="NCBI Taxonomy" id="908842"/>
    <lineage>
        <taxon>Bacteria</taxon>
        <taxon>Pseudomonadati</taxon>
        <taxon>Pseudomonadota</taxon>
        <taxon>Alphaproteobacteria</taxon>
        <taxon>Rhodospirillales</taxon>
        <taxon>Rhodospirillaceae</taxon>
        <taxon>Magnetospirillum</taxon>
    </lineage>
</organism>
<comment type="caution">
    <text evidence="5">The sequence shown here is derived from an EMBL/GenBank/DDBJ whole genome shotgun (WGS) entry which is preliminary data.</text>
</comment>
<dbReference type="InterPro" id="IPR041699">
    <property type="entry name" value="AAA_32"/>
</dbReference>